<accession>A0A2J7Q884</accession>
<reference evidence="1 2" key="1">
    <citation type="submission" date="2017-12" db="EMBL/GenBank/DDBJ databases">
        <title>Hemimetabolous genomes reveal molecular basis of termite eusociality.</title>
        <authorList>
            <person name="Harrison M.C."/>
            <person name="Jongepier E."/>
            <person name="Robertson H.M."/>
            <person name="Arning N."/>
            <person name="Bitard-Feildel T."/>
            <person name="Chao H."/>
            <person name="Childers C.P."/>
            <person name="Dinh H."/>
            <person name="Doddapaneni H."/>
            <person name="Dugan S."/>
            <person name="Gowin J."/>
            <person name="Greiner C."/>
            <person name="Han Y."/>
            <person name="Hu H."/>
            <person name="Hughes D.S.T."/>
            <person name="Huylmans A.-K."/>
            <person name="Kemena C."/>
            <person name="Kremer L.P.M."/>
            <person name="Lee S.L."/>
            <person name="Lopez-Ezquerra A."/>
            <person name="Mallet L."/>
            <person name="Monroy-Kuhn J.M."/>
            <person name="Moser A."/>
            <person name="Murali S.C."/>
            <person name="Muzny D.M."/>
            <person name="Otani S."/>
            <person name="Piulachs M.-D."/>
            <person name="Poelchau M."/>
            <person name="Qu J."/>
            <person name="Schaub F."/>
            <person name="Wada-Katsumata A."/>
            <person name="Worley K.C."/>
            <person name="Xie Q."/>
            <person name="Ylla G."/>
            <person name="Poulsen M."/>
            <person name="Gibbs R.A."/>
            <person name="Schal C."/>
            <person name="Richards S."/>
            <person name="Belles X."/>
            <person name="Korb J."/>
            <person name="Bornberg-Bauer E."/>
        </authorList>
    </citation>
    <scope>NUCLEOTIDE SEQUENCE [LARGE SCALE GENOMIC DNA]</scope>
    <source>
        <tissue evidence="1">Whole body</tissue>
    </source>
</reference>
<gene>
    <name evidence="1" type="ORF">B7P43_G16339</name>
</gene>
<protein>
    <submittedName>
        <fullName evidence="1">Uncharacterized protein</fullName>
    </submittedName>
</protein>
<evidence type="ECO:0000313" key="2">
    <source>
        <dbReference type="Proteomes" id="UP000235965"/>
    </source>
</evidence>
<organism evidence="1 2">
    <name type="scientific">Cryptotermes secundus</name>
    <dbReference type="NCBI Taxonomy" id="105785"/>
    <lineage>
        <taxon>Eukaryota</taxon>
        <taxon>Metazoa</taxon>
        <taxon>Ecdysozoa</taxon>
        <taxon>Arthropoda</taxon>
        <taxon>Hexapoda</taxon>
        <taxon>Insecta</taxon>
        <taxon>Pterygota</taxon>
        <taxon>Neoptera</taxon>
        <taxon>Polyneoptera</taxon>
        <taxon>Dictyoptera</taxon>
        <taxon>Blattodea</taxon>
        <taxon>Blattoidea</taxon>
        <taxon>Termitoidae</taxon>
        <taxon>Kalotermitidae</taxon>
        <taxon>Cryptotermitinae</taxon>
        <taxon>Cryptotermes</taxon>
    </lineage>
</organism>
<comment type="caution">
    <text evidence="1">The sequence shown here is derived from an EMBL/GenBank/DDBJ whole genome shotgun (WGS) entry which is preliminary data.</text>
</comment>
<evidence type="ECO:0000313" key="1">
    <source>
        <dbReference type="EMBL" id="PNF24785.1"/>
    </source>
</evidence>
<proteinExistence type="predicted"/>
<dbReference type="AlphaFoldDB" id="A0A2J7Q884"/>
<dbReference type="OrthoDB" id="10034600at2759"/>
<sequence>MVLTMKKAVFWDVAPCRCGDIHLEHPDKSAVAEHHIQLQNTSIFATKTRYMDPIIRETIEIELHPKNMNREGGFCLNKLWKPFICSLNPPRT</sequence>
<name>A0A2J7Q884_9NEOP</name>
<keyword evidence="2" id="KW-1185">Reference proteome</keyword>
<dbReference type="Proteomes" id="UP000235965">
    <property type="component" value="Unassembled WGS sequence"/>
</dbReference>
<dbReference type="InParanoid" id="A0A2J7Q884"/>
<dbReference type="EMBL" id="NEVH01016973">
    <property type="protein sequence ID" value="PNF24785.1"/>
    <property type="molecule type" value="Genomic_DNA"/>
</dbReference>